<dbReference type="PANTHER" id="PTHR11953:SF2">
    <property type="entry name" value="EXOSOME COMPLEX COMPONENT MTR3"/>
    <property type="match status" value="1"/>
</dbReference>
<dbReference type="GO" id="GO:0071028">
    <property type="term" value="P:nuclear mRNA surveillance"/>
    <property type="evidence" value="ECO:0007669"/>
    <property type="project" value="TreeGrafter"/>
</dbReference>
<evidence type="ECO:0000256" key="1">
    <source>
        <dbReference type="ARBA" id="ARBA00004123"/>
    </source>
</evidence>
<evidence type="ECO:0000256" key="6">
    <source>
        <dbReference type="ARBA" id="ARBA00022884"/>
    </source>
</evidence>
<sequence length="246" mass="26505">MTRKKKEFKRKKKQLQCPRRAQDQTVANCCNSDHYTWLPARMSHTVALLVLASNVAIAASFVLCEVPNNLLVSRVATEERLFAAYAPYAGATRKVQTARQAALTKDIDLMLEGIAEQVVCLEEIPQIQFELIFHVVSSDDNGDVAALTAAMVMSLAKASIPMTDVVAASTTALMPSGVVTCDPTAQELRDSTASCTVVAATSSGEVCFAKHHGNVDVSAALQLLEFAVSGAMLRRDEMRSALSSLQ</sequence>
<dbReference type="GO" id="GO:0000177">
    <property type="term" value="C:cytoplasmic exosome (RNase complex)"/>
    <property type="evidence" value="ECO:0007669"/>
    <property type="project" value="TreeGrafter"/>
</dbReference>
<dbReference type="GO" id="GO:0000176">
    <property type="term" value="C:nuclear exosome (RNase complex)"/>
    <property type="evidence" value="ECO:0007669"/>
    <property type="project" value="TreeGrafter"/>
</dbReference>
<evidence type="ECO:0000256" key="2">
    <source>
        <dbReference type="ARBA" id="ARBA00004496"/>
    </source>
</evidence>
<evidence type="ECO:0000256" key="5">
    <source>
        <dbReference type="ARBA" id="ARBA00022835"/>
    </source>
</evidence>
<evidence type="ECO:0000256" key="4">
    <source>
        <dbReference type="ARBA" id="ARBA00022552"/>
    </source>
</evidence>
<dbReference type="AlphaFoldDB" id="A0A0S4JH49"/>
<dbReference type="GO" id="GO:0005730">
    <property type="term" value="C:nucleolus"/>
    <property type="evidence" value="ECO:0007669"/>
    <property type="project" value="TreeGrafter"/>
</dbReference>
<dbReference type="GO" id="GO:0003723">
    <property type="term" value="F:RNA binding"/>
    <property type="evidence" value="ECO:0007669"/>
    <property type="project" value="UniProtKB-KW"/>
</dbReference>
<keyword evidence="7" id="KW-0539">Nucleus</keyword>
<evidence type="ECO:0000313" key="9">
    <source>
        <dbReference type="Proteomes" id="UP000051952"/>
    </source>
</evidence>
<dbReference type="PANTHER" id="PTHR11953">
    <property type="entry name" value="EXOSOME COMPLEX COMPONENT"/>
    <property type="match status" value="1"/>
</dbReference>
<dbReference type="InterPro" id="IPR027408">
    <property type="entry name" value="PNPase/RNase_PH_dom_sf"/>
</dbReference>
<keyword evidence="4" id="KW-0698">rRNA processing</keyword>
<proteinExistence type="predicted"/>
<gene>
    <name evidence="8" type="ORF">BSAL_20900</name>
</gene>
<dbReference type="Gene3D" id="3.30.230.70">
    <property type="entry name" value="GHMP Kinase, N-terminal domain"/>
    <property type="match status" value="1"/>
</dbReference>
<dbReference type="GO" id="GO:0071051">
    <property type="term" value="P:poly(A)-dependent snoRNA 3'-end processing"/>
    <property type="evidence" value="ECO:0007669"/>
    <property type="project" value="TreeGrafter"/>
</dbReference>
<evidence type="ECO:0000313" key="8">
    <source>
        <dbReference type="EMBL" id="CUG89408.1"/>
    </source>
</evidence>
<keyword evidence="6" id="KW-0694">RNA-binding</keyword>
<dbReference type="GO" id="GO:0016075">
    <property type="term" value="P:rRNA catabolic process"/>
    <property type="evidence" value="ECO:0007669"/>
    <property type="project" value="TreeGrafter"/>
</dbReference>
<evidence type="ECO:0000256" key="3">
    <source>
        <dbReference type="ARBA" id="ARBA00022490"/>
    </source>
</evidence>
<dbReference type="InterPro" id="IPR036345">
    <property type="entry name" value="ExoRNase_PH_dom2_sf"/>
</dbReference>
<dbReference type="InterPro" id="IPR050080">
    <property type="entry name" value="RNase_PH"/>
</dbReference>
<protein>
    <submittedName>
        <fullName evidence="8">Uncharacterized protein</fullName>
    </submittedName>
</protein>
<accession>A0A0S4JH49</accession>
<dbReference type="SUPFAM" id="SSF54211">
    <property type="entry name" value="Ribosomal protein S5 domain 2-like"/>
    <property type="match status" value="1"/>
</dbReference>
<dbReference type="Proteomes" id="UP000051952">
    <property type="component" value="Unassembled WGS sequence"/>
</dbReference>
<organism evidence="8 9">
    <name type="scientific">Bodo saltans</name>
    <name type="common">Flagellated protozoan</name>
    <dbReference type="NCBI Taxonomy" id="75058"/>
    <lineage>
        <taxon>Eukaryota</taxon>
        <taxon>Discoba</taxon>
        <taxon>Euglenozoa</taxon>
        <taxon>Kinetoplastea</taxon>
        <taxon>Metakinetoplastina</taxon>
        <taxon>Eubodonida</taxon>
        <taxon>Bodonidae</taxon>
        <taxon>Bodo</taxon>
    </lineage>
</organism>
<dbReference type="SUPFAM" id="SSF55666">
    <property type="entry name" value="Ribonuclease PH domain 2-like"/>
    <property type="match status" value="1"/>
</dbReference>
<reference evidence="9" key="1">
    <citation type="submission" date="2015-09" db="EMBL/GenBank/DDBJ databases">
        <authorList>
            <consortium name="Pathogen Informatics"/>
        </authorList>
    </citation>
    <scope>NUCLEOTIDE SEQUENCE [LARGE SCALE GENOMIC DNA]</scope>
    <source>
        <strain evidence="9">Lake Konstanz</strain>
    </source>
</reference>
<keyword evidence="3" id="KW-0963">Cytoplasm</keyword>
<evidence type="ECO:0000256" key="7">
    <source>
        <dbReference type="ARBA" id="ARBA00023242"/>
    </source>
</evidence>
<comment type="subcellular location">
    <subcellularLocation>
        <location evidence="2">Cytoplasm</location>
    </subcellularLocation>
    <subcellularLocation>
        <location evidence="1">Nucleus</location>
    </subcellularLocation>
</comment>
<dbReference type="InterPro" id="IPR020568">
    <property type="entry name" value="Ribosomal_Su5_D2-typ_SF"/>
</dbReference>
<dbReference type="OrthoDB" id="2504340at2759"/>
<keyword evidence="5" id="KW-0271">Exosome</keyword>
<dbReference type="EMBL" id="CYKH01001734">
    <property type="protein sequence ID" value="CUG89408.1"/>
    <property type="molecule type" value="Genomic_DNA"/>
</dbReference>
<dbReference type="GO" id="GO:0034475">
    <property type="term" value="P:U4 snRNA 3'-end processing"/>
    <property type="evidence" value="ECO:0007669"/>
    <property type="project" value="TreeGrafter"/>
</dbReference>
<dbReference type="GO" id="GO:0006364">
    <property type="term" value="P:rRNA processing"/>
    <property type="evidence" value="ECO:0007669"/>
    <property type="project" value="UniProtKB-KW"/>
</dbReference>
<name>A0A0S4JH49_BODSA</name>
<dbReference type="VEuPathDB" id="TriTrypDB:BSAL_20900"/>
<keyword evidence="9" id="KW-1185">Reference proteome</keyword>